<name>A0A6B2L2R4_9EUKA</name>
<dbReference type="GO" id="GO:0010008">
    <property type="term" value="C:endosome membrane"/>
    <property type="evidence" value="ECO:0007669"/>
    <property type="project" value="UniProtKB-SubCell"/>
</dbReference>
<evidence type="ECO:0000259" key="11">
    <source>
        <dbReference type="PROSITE" id="PS51718"/>
    </source>
</evidence>
<dbReference type="SUPFAM" id="SSF47473">
    <property type="entry name" value="EF-hand"/>
    <property type="match status" value="1"/>
</dbReference>
<dbReference type="GO" id="GO:0060090">
    <property type="term" value="F:molecular adaptor activity"/>
    <property type="evidence" value="ECO:0007669"/>
    <property type="project" value="TreeGrafter"/>
</dbReference>
<dbReference type="EMBL" id="GIBP01002218">
    <property type="protein sequence ID" value="NDV31187.1"/>
    <property type="molecule type" value="Transcribed_RNA"/>
</dbReference>
<dbReference type="InterPro" id="IPR031692">
    <property type="entry name" value="EHD_N"/>
</dbReference>
<dbReference type="Gene3D" id="3.40.50.300">
    <property type="entry name" value="P-loop containing nucleotide triphosphate hydrolases"/>
    <property type="match status" value="1"/>
</dbReference>
<dbReference type="SMART" id="SM00027">
    <property type="entry name" value="EH"/>
    <property type="match status" value="1"/>
</dbReference>
<evidence type="ECO:0008006" key="13">
    <source>
        <dbReference type="Google" id="ProtNLM"/>
    </source>
</evidence>
<dbReference type="GO" id="GO:0005525">
    <property type="term" value="F:GTP binding"/>
    <property type="evidence" value="ECO:0007669"/>
    <property type="project" value="InterPro"/>
</dbReference>
<dbReference type="GO" id="GO:0016197">
    <property type="term" value="P:endosomal transport"/>
    <property type="evidence" value="ECO:0007669"/>
    <property type="project" value="TreeGrafter"/>
</dbReference>
<dbReference type="InterPro" id="IPR000261">
    <property type="entry name" value="EH_dom"/>
</dbReference>
<keyword evidence="5" id="KW-0547">Nucleotide-binding</keyword>
<evidence type="ECO:0000256" key="3">
    <source>
        <dbReference type="ARBA" id="ARBA00022475"/>
    </source>
</evidence>
<dbReference type="GO" id="GO:0005509">
    <property type="term" value="F:calcium ion binding"/>
    <property type="evidence" value="ECO:0007669"/>
    <property type="project" value="InterPro"/>
</dbReference>
<evidence type="ECO:0000259" key="9">
    <source>
        <dbReference type="PROSITE" id="PS50031"/>
    </source>
</evidence>
<evidence type="ECO:0000256" key="4">
    <source>
        <dbReference type="ARBA" id="ARBA00022723"/>
    </source>
</evidence>
<evidence type="ECO:0000313" key="12">
    <source>
        <dbReference type="EMBL" id="NDV31187.1"/>
    </source>
</evidence>
<evidence type="ECO:0000256" key="1">
    <source>
        <dbReference type="ARBA" id="ARBA00004413"/>
    </source>
</evidence>
<dbReference type="PROSITE" id="PS50222">
    <property type="entry name" value="EF_HAND_2"/>
    <property type="match status" value="1"/>
</dbReference>
<evidence type="ECO:0000256" key="2">
    <source>
        <dbReference type="ARBA" id="ARBA00004481"/>
    </source>
</evidence>
<dbReference type="PROSITE" id="PS50031">
    <property type="entry name" value="EH"/>
    <property type="match status" value="1"/>
</dbReference>
<keyword evidence="6" id="KW-0967">Endosome</keyword>
<dbReference type="GO" id="GO:0006897">
    <property type="term" value="P:endocytosis"/>
    <property type="evidence" value="ECO:0007669"/>
    <property type="project" value="TreeGrafter"/>
</dbReference>
<keyword evidence="7" id="KW-0106">Calcium</keyword>
<dbReference type="Pfam" id="PF00350">
    <property type="entry name" value="Dynamin_N"/>
    <property type="match status" value="1"/>
</dbReference>
<protein>
    <recommendedName>
        <fullName evidence="13">EH domain-containing protein</fullName>
    </recommendedName>
</protein>
<feature type="domain" description="EH" evidence="9">
    <location>
        <begin position="425"/>
        <end position="487"/>
    </location>
</feature>
<dbReference type="Pfam" id="PF12763">
    <property type="entry name" value="EH"/>
    <property type="match status" value="1"/>
</dbReference>
<keyword evidence="4" id="KW-0479">Metal-binding</keyword>
<dbReference type="Pfam" id="PF18150">
    <property type="entry name" value="DUF5600"/>
    <property type="match status" value="1"/>
</dbReference>
<dbReference type="PROSITE" id="PS51718">
    <property type="entry name" value="G_DYNAMIN_2"/>
    <property type="match status" value="1"/>
</dbReference>
<accession>A0A6B2L2R4</accession>
<evidence type="ECO:0000256" key="7">
    <source>
        <dbReference type="ARBA" id="ARBA00022837"/>
    </source>
</evidence>
<feature type="domain" description="Dynamin-type G" evidence="11">
    <location>
        <begin position="28"/>
        <end position="263"/>
    </location>
</feature>
<dbReference type="InterPro" id="IPR027417">
    <property type="entry name" value="P-loop_NTPase"/>
</dbReference>
<evidence type="ECO:0000256" key="6">
    <source>
        <dbReference type="ARBA" id="ARBA00022753"/>
    </source>
</evidence>
<evidence type="ECO:0000256" key="8">
    <source>
        <dbReference type="ARBA" id="ARBA00023136"/>
    </source>
</evidence>
<dbReference type="PANTHER" id="PTHR11216">
    <property type="entry name" value="EH DOMAIN"/>
    <property type="match status" value="1"/>
</dbReference>
<dbReference type="InterPro" id="IPR040990">
    <property type="entry name" value="DUF5600"/>
</dbReference>
<dbReference type="PANTHER" id="PTHR11216:SF31">
    <property type="entry name" value="AT21416P"/>
    <property type="match status" value="1"/>
</dbReference>
<proteinExistence type="predicted"/>
<comment type="subcellular location">
    <subcellularLocation>
        <location evidence="1">Cell membrane</location>
        <topology evidence="1">Peripheral membrane protein</topology>
        <orientation evidence="1">Cytoplasmic side</orientation>
    </subcellularLocation>
    <subcellularLocation>
        <location evidence="2">Endosome membrane</location>
        <topology evidence="2">Peripheral membrane protein</topology>
    </subcellularLocation>
</comment>
<dbReference type="GO" id="GO:0005886">
    <property type="term" value="C:plasma membrane"/>
    <property type="evidence" value="ECO:0007669"/>
    <property type="project" value="UniProtKB-SubCell"/>
</dbReference>
<keyword evidence="3" id="KW-1003">Cell membrane</keyword>
<dbReference type="Pfam" id="PF16880">
    <property type="entry name" value="EHD_N"/>
    <property type="match status" value="1"/>
</dbReference>
<dbReference type="InterPro" id="IPR011992">
    <property type="entry name" value="EF-hand-dom_pair"/>
</dbReference>
<dbReference type="InterPro" id="IPR045063">
    <property type="entry name" value="Dynamin_N"/>
</dbReference>
<sequence length="488" mass="56515">MYFEKMLPLEQKYLYDELITPSLRRGDFDAKPMVLLLGQFSTGKTSFVRYLTKKNYPGIRIGPEPTTDKFIAIMYGEDERIIPGNALSLDLDKPFTFASNLGNGFLTKFEASFTPSEILKTLTFIDTPGILSGEKQRLREYDFPECAKWFANNSDMIILIFDGFKLDISDEVKEVIKALHGNSHKIKLVLNKADQLTSQQLLKVYGSLMWSLGKIIDTPENIRVYIGSFWEQPYKNSENEKFFISEERELIEDLHNLPKNSILRKISELVKRAKFLKSHIFTLEFLRNQIPTFGREKKQQQLCENIRDVFEEISKIRKFPITDFPSPSCYGKSLWEKDWNRMPPLNERVVQLLDEILTRDLPNFMSMVSPELMDVNLNEIDNPFDETDNLEWTIPQEFRDQMRRIWNDLSPNGEPLGGGQLKNKMMETGATRDQLKLIWKLVDLDKTGKLDEDLFILAMYLSKEAAMGNVPNDGPLPALLIPPSRRLQ</sequence>
<dbReference type="Gene3D" id="1.10.268.20">
    <property type="match status" value="1"/>
</dbReference>
<reference evidence="12" key="1">
    <citation type="journal article" date="2020" name="J. Eukaryot. Microbiol.">
        <title>De novo Sequencing, Assembly and Annotation of the Transcriptome for the Free-Living Testate Amoeba Arcella intermedia.</title>
        <authorList>
            <person name="Ribeiro G.M."/>
            <person name="Porfirio-Sousa A.L."/>
            <person name="Maurer-Alcala X.X."/>
            <person name="Katz L.A."/>
            <person name="Lahr D.J.G."/>
        </authorList>
    </citation>
    <scope>NUCLEOTIDE SEQUENCE</scope>
</reference>
<dbReference type="AlphaFoldDB" id="A0A6B2L2R4"/>
<dbReference type="InterPro" id="IPR002048">
    <property type="entry name" value="EF_hand_dom"/>
</dbReference>
<evidence type="ECO:0000259" key="10">
    <source>
        <dbReference type="PROSITE" id="PS50222"/>
    </source>
</evidence>
<feature type="domain" description="EF-hand" evidence="10">
    <location>
        <begin position="430"/>
        <end position="465"/>
    </location>
</feature>
<keyword evidence="8" id="KW-0472">Membrane</keyword>
<dbReference type="CDD" id="cd09913">
    <property type="entry name" value="EHD"/>
    <property type="match status" value="1"/>
</dbReference>
<organism evidence="12">
    <name type="scientific">Arcella intermedia</name>
    <dbReference type="NCBI Taxonomy" id="1963864"/>
    <lineage>
        <taxon>Eukaryota</taxon>
        <taxon>Amoebozoa</taxon>
        <taxon>Tubulinea</taxon>
        <taxon>Elardia</taxon>
        <taxon>Arcellinida</taxon>
        <taxon>Sphaerothecina</taxon>
        <taxon>Arcellidae</taxon>
        <taxon>Arcella</taxon>
    </lineage>
</organism>
<dbReference type="SUPFAM" id="SSF52540">
    <property type="entry name" value="P-loop containing nucleoside triphosphate hydrolases"/>
    <property type="match status" value="1"/>
</dbReference>
<evidence type="ECO:0000256" key="5">
    <source>
        <dbReference type="ARBA" id="ARBA00022741"/>
    </source>
</evidence>
<dbReference type="InterPro" id="IPR030381">
    <property type="entry name" value="G_DYNAMIN_dom"/>
</dbReference>
<dbReference type="Gene3D" id="1.10.238.10">
    <property type="entry name" value="EF-hand"/>
    <property type="match status" value="1"/>
</dbReference>